<comment type="caution">
    <text evidence="1">The sequence shown here is derived from an EMBL/GenBank/DDBJ whole genome shotgun (WGS) entry which is preliminary data.</text>
</comment>
<evidence type="ECO:0000313" key="2">
    <source>
        <dbReference type="Proteomes" id="UP000288805"/>
    </source>
</evidence>
<proteinExistence type="predicted"/>
<gene>
    <name evidence="1" type="ORF">CK203_108176</name>
</gene>
<organism evidence="1 2">
    <name type="scientific">Vitis vinifera</name>
    <name type="common">Grape</name>
    <dbReference type="NCBI Taxonomy" id="29760"/>
    <lineage>
        <taxon>Eukaryota</taxon>
        <taxon>Viridiplantae</taxon>
        <taxon>Streptophyta</taxon>
        <taxon>Embryophyta</taxon>
        <taxon>Tracheophyta</taxon>
        <taxon>Spermatophyta</taxon>
        <taxon>Magnoliopsida</taxon>
        <taxon>eudicotyledons</taxon>
        <taxon>Gunneridae</taxon>
        <taxon>Pentapetalae</taxon>
        <taxon>rosids</taxon>
        <taxon>Vitales</taxon>
        <taxon>Vitaceae</taxon>
        <taxon>Viteae</taxon>
        <taxon>Vitis</taxon>
    </lineage>
</organism>
<dbReference type="EMBL" id="QGNW01002098">
    <property type="protein sequence ID" value="RVW25361.1"/>
    <property type="molecule type" value="Genomic_DNA"/>
</dbReference>
<dbReference type="AlphaFoldDB" id="A0A438CQ66"/>
<dbReference type="Proteomes" id="UP000288805">
    <property type="component" value="Unassembled WGS sequence"/>
</dbReference>
<evidence type="ECO:0008006" key="3">
    <source>
        <dbReference type="Google" id="ProtNLM"/>
    </source>
</evidence>
<name>A0A438CQ66_VITVI</name>
<reference evidence="1 2" key="1">
    <citation type="journal article" date="2018" name="PLoS Genet.">
        <title>Population sequencing reveals clonal diversity and ancestral inbreeding in the grapevine cultivar Chardonnay.</title>
        <authorList>
            <person name="Roach M.J."/>
            <person name="Johnson D.L."/>
            <person name="Bohlmann J."/>
            <person name="van Vuuren H.J."/>
            <person name="Jones S.J."/>
            <person name="Pretorius I.S."/>
            <person name="Schmidt S.A."/>
            <person name="Borneman A.R."/>
        </authorList>
    </citation>
    <scope>NUCLEOTIDE SEQUENCE [LARGE SCALE GENOMIC DNA]</scope>
    <source>
        <strain evidence="2">cv. Chardonnay</strain>
        <tissue evidence="1">Leaf</tissue>
    </source>
</reference>
<protein>
    <recommendedName>
        <fullName evidence="3">Retrovirus-related Pol polyprotein from transposon RE1</fullName>
    </recommendedName>
</protein>
<sequence length="342" mass="38126">MMNHHPVPSMDVYLSELLLEQRIVTQATMEHQANILVTLLEIVLRSSVTTAKKQGHIIFVCPIRPKRKQGTTYHTSTSAFSSTALPVASSVVPIPVPIALANPTHLLLKWIKYFGKIIAKGPKVGRLFPLHVSPSTIILHQGLALYSCGKYMSNEFQDFFKAKGSSLNVLVLRHHNKTVLLRGKIATFLMWSKWVFSIKLCSDGSLDWYKARLVALVMTTTSDGCEECFSSCDLQEEIYMKLPFGMTNSSPHDVFLPKVSMILLSSPHVCVGKDEGDILDDPTLYRRLVGSLIYLTTTRPDILCCSSGQSVYDFSSTSPSCCSSTHHPLSSRFTYSWVVLSY</sequence>
<accession>A0A438CQ66</accession>
<evidence type="ECO:0000313" key="1">
    <source>
        <dbReference type="EMBL" id="RVW25361.1"/>
    </source>
</evidence>